<gene>
    <name evidence="1" type="ORF">SAMN05421833_14150</name>
</gene>
<dbReference type="AlphaFoldDB" id="A0A1N7HAJ2"/>
<dbReference type="EMBL" id="FTNI01000041">
    <property type="protein sequence ID" value="SIS21887.1"/>
    <property type="molecule type" value="Genomic_DNA"/>
</dbReference>
<protein>
    <submittedName>
        <fullName evidence="1">Uncharacterized protein</fullName>
    </submittedName>
</protein>
<sequence length="82" mass="9699">MQQFTKLILKIEQRESAAKHSSMRSDVKWNDSDFDIIAFTDNVYNMSQLTRHDSGIFAYPNMSAYNGLIEYEFLLRRRLAFI</sequence>
<keyword evidence="2" id="KW-1185">Reference proteome</keyword>
<dbReference type="Proteomes" id="UP000186096">
    <property type="component" value="Unassembled WGS sequence"/>
</dbReference>
<name>A0A1N7HAJ2_9ACTN</name>
<evidence type="ECO:0000313" key="1">
    <source>
        <dbReference type="EMBL" id="SIS21887.1"/>
    </source>
</evidence>
<proteinExistence type="predicted"/>
<evidence type="ECO:0000313" key="2">
    <source>
        <dbReference type="Proteomes" id="UP000186096"/>
    </source>
</evidence>
<accession>A0A1N7HAJ2</accession>
<organism evidence="1 2">
    <name type="scientific">Microbispora rosea</name>
    <dbReference type="NCBI Taxonomy" id="58117"/>
    <lineage>
        <taxon>Bacteria</taxon>
        <taxon>Bacillati</taxon>
        <taxon>Actinomycetota</taxon>
        <taxon>Actinomycetes</taxon>
        <taxon>Streptosporangiales</taxon>
        <taxon>Streptosporangiaceae</taxon>
        <taxon>Microbispora</taxon>
    </lineage>
</organism>
<reference evidence="2" key="1">
    <citation type="submission" date="2017-01" db="EMBL/GenBank/DDBJ databases">
        <authorList>
            <person name="Varghese N."/>
            <person name="Submissions S."/>
        </authorList>
    </citation>
    <scope>NUCLEOTIDE SEQUENCE [LARGE SCALE GENOMIC DNA]</scope>
    <source>
        <strain evidence="2">ATCC 12950</strain>
    </source>
</reference>